<keyword evidence="10" id="KW-1185">Reference proteome</keyword>
<keyword evidence="7" id="KW-0812">Transmembrane</keyword>
<dbReference type="SUPFAM" id="SSF54373">
    <property type="entry name" value="FAD-linked reductases, C-terminal domain"/>
    <property type="match status" value="1"/>
</dbReference>
<dbReference type="Pfam" id="PF01593">
    <property type="entry name" value="Amino_oxidase"/>
    <property type="match status" value="1"/>
</dbReference>
<accession>A0AA38HYK5</accession>
<feature type="binding site" evidence="6">
    <location>
        <begin position="36"/>
        <end position="37"/>
    </location>
    <ligand>
        <name>FAD</name>
        <dbReference type="ChEBI" id="CHEBI:57692"/>
    </ligand>
</feature>
<dbReference type="InterPro" id="IPR050703">
    <property type="entry name" value="Flavin_MAO"/>
</dbReference>
<dbReference type="Gene3D" id="3.50.50.60">
    <property type="entry name" value="FAD/NAD(P)-binding domain"/>
    <property type="match status" value="1"/>
</dbReference>
<feature type="domain" description="Amine oxidase" evidence="8">
    <location>
        <begin position="14"/>
        <end position="433"/>
    </location>
</feature>
<comment type="cofactor">
    <cofactor evidence="1 7">
        <name>FAD</name>
        <dbReference type="ChEBI" id="CHEBI:57692"/>
    </cofactor>
</comment>
<dbReference type="PANTHER" id="PTHR43563">
    <property type="entry name" value="AMINE OXIDASE"/>
    <property type="match status" value="1"/>
</dbReference>
<dbReference type="EMBL" id="JALNTZ010000007">
    <property type="protein sequence ID" value="KAJ3644682.1"/>
    <property type="molecule type" value="Genomic_DNA"/>
</dbReference>
<keyword evidence="7" id="KW-1133">Transmembrane helix</keyword>
<dbReference type="AlphaFoldDB" id="A0AA38HYK5"/>
<protein>
    <recommendedName>
        <fullName evidence="7">Amine oxidase</fullName>
        <ecNumber evidence="7">1.4.3.-</ecNumber>
    </recommendedName>
</protein>
<evidence type="ECO:0000313" key="9">
    <source>
        <dbReference type="EMBL" id="KAJ3644682.1"/>
    </source>
</evidence>
<feature type="binding site" evidence="6">
    <location>
        <position position="409"/>
    </location>
    <ligand>
        <name>FAD</name>
        <dbReference type="ChEBI" id="CHEBI:57692"/>
    </ligand>
</feature>
<evidence type="ECO:0000256" key="1">
    <source>
        <dbReference type="ARBA" id="ARBA00001974"/>
    </source>
</evidence>
<evidence type="ECO:0000259" key="8">
    <source>
        <dbReference type="Pfam" id="PF01593"/>
    </source>
</evidence>
<dbReference type="InterPro" id="IPR001613">
    <property type="entry name" value="Flavin_amine_oxidase"/>
</dbReference>
<evidence type="ECO:0000256" key="5">
    <source>
        <dbReference type="ARBA" id="ARBA00048448"/>
    </source>
</evidence>
<organism evidence="9 10">
    <name type="scientific">Zophobas morio</name>
    <dbReference type="NCBI Taxonomy" id="2755281"/>
    <lineage>
        <taxon>Eukaryota</taxon>
        <taxon>Metazoa</taxon>
        <taxon>Ecdysozoa</taxon>
        <taxon>Arthropoda</taxon>
        <taxon>Hexapoda</taxon>
        <taxon>Insecta</taxon>
        <taxon>Pterygota</taxon>
        <taxon>Neoptera</taxon>
        <taxon>Endopterygota</taxon>
        <taxon>Coleoptera</taxon>
        <taxon>Polyphaga</taxon>
        <taxon>Cucujiformia</taxon>
        <taxon>Tenebrionidae</taxon>
        <taxon>Zophobas</taxon>
    </lineage>
</organism>
<keyword evidence="7" id="KW-0285">Flavoprotein</keyword>
<comment type="catalytic activity">
    <reaction evidence="5">
        <text>a secondary aliphatic amine + O2 + H2O = a primary amine + an aldehyde + H2O2</text>
        <dbReference type="Rhea" id="RHEA:26414"/>
        <dbReference type="ChEBI" id="CHEBI:15377"/>
        <dbReference type="ChEBI" id="CHEBI:15379"/>
        <dbReference type="ChEBI" id="CHEBI:16240"/>
        <dbReference type="ChEBI" id="CHEBI:17478"/>
        <dbReference type="ChEBI" id="CHEBI:58855"/>
        <dbReference type="ChEBI" id="CHEBI:65296"/>
        <dbReference type="EC" id="1.4.3.4"/>
    </reaction>
</comment>
<proteinExistence type="inferred from homology"/>
<keyword evidence="7" id="KW-0274">FAD</keyword>
<dbReference type="SUPFAM" id="SSF51905">
    <property type="entry name" value="FAD/NAD(P)-binding domain"/>
    <property type="match status" value="1"/>
</dbReference>
<feature type="transmembrane region" description="Helical" evidence="7">
    <location>
        <begin position="473"/>
        <end position="490"/>
    </location>
</feature>
<name>A0AA38HYK5_9CUCU</name>
<comment type="caution">
    <text evidence="9">The sequence shown here is derived from an EMBL/GenBank/DDBJ whole genome shotgun (WGS) entry which is preliminary data.</text>
</comment>
<dbReference type="GO" id="GO:0008131">
    <property type="term" value="F:primary methylamine oxidase activity"/>
    <property type="evidence" value="ECO:0007669"/>
    <property type="project" value="UniProtKB-ARBA"/>
</dbReference>
<dbReference type="Proteomes" id="UP001168821">
    <property type="component" value="Unassembled WGS sequence"/>
</dbReference>
<keyword evidence="7" id="KW-0472">Membrane</keyword>
<sequence>MDLDADVVVVGAGVAGLTTAYSLLQKNPSLIVTVLEATDKIGGRVLSTPLLVQNKTFRSFDLGGQWISSQQTPLLDLLQELEIQTEQRSDVGKIVVNAEGRLYRRNRRNPWGFCSSAAKLEMAAFAAKIEKLCLRKSLEKEVASRKMQDFIEEHLSHDINKIIVRSLILMHCGVDARNLTVGFYIFFCTSTHGIANQLDLDGLHELRIRNGAQDICNKIATLLRDTITLHVNTKVLQIKTNKYNVEIDSSRGTFRSRNVVVAVAPPAISTINFLPHLPAPKIRALRSVVCGTLWKFVVSYQYPFWWKEGFSGDIYILDGEGPPKCPIICCFNNIVQNNAALSGYFTPNRIQEQMGFLQELAQYLGAPTLQPLQLAARKWTASPMCCFNSHEDVEHISSSMKRVFWAGAETSMEWYGTICGAVISGYRAATEVLYDMHPALLTVSDLGTLTPNSTLIRKRMRFYDNIYRKMLNPHYQVSTLFGVVLLLLVWRKFNINTRLRNILLK</sequence>
<evidence type="ECO:0000256" key="2">
    <source>
        <dbReference type="ARBA" id="ARBA00004362"/>
    </source>
</evidence>
<dbReference type="InterPro" id="IPR002937">
    <property type="entry name" value="Amino_oxidase"/>
</dbReference>
<comment type="subcellular location">
    <subcellularLocation>
        <location evidence="2">Mitochondrion outer membrane</location>
        <topology evidence="2">Single-pass type IV membrane protein</topology>
        <orientation evidence="2">Cytoplasmic side</orientation>
    </subcellularLocation>
</comment>
<evidence type="ECO:0000256" key="3">
    <source>
        <dbReference type="ARBA" id="ARBA00005995"/>
    </source>
</evidence>
<evidence type="ECO:0000256" key="6">
    <source>
        <dbReference type="PIRSR" id="PIRSR601613-1"/>
    </source>
</evidence>
<feature type="binding site" evidence="6">
    <location>
        <position position="235"/>
    </location>
    <ligand>
        <name>FAD</name>
        <dbReference type="ChEBI" id="CHEBI:57692"/>
    </ligand>
</feature>
<reference evidence="9" key="1">
    <citation type="journal article" date="2023" name="G3 (Bethesda)">
        <title>Whole genome assemblies of Zophobas morio and Tenebrio molitor.</title>
        <authorList>
            <person name="Kaur S."/>
            <person name="Stinson S.A."/>
            <person name="diCenzo G.C."/>
        </authorList>
    </citation>
    <scope>NUCLEOTIDE SEQUENCE</scope>
    <source>
        <strain evidence="9">QUZm001</strain>
    </source>
</reference>
<comment type="similarity">
    <text evidence="3 7">Belongs to the flavin monoamine oxidase family.</text>
</comment>
<dbReference type="PANTHER" id="PTHR43563:SF18">
    <property type="entry name" value="AMINE OXIDASE DOMAIN-CONTAINING PROTEIN"/>
    <property type="match status" value="1"/>
</dbReference>
<evidence type="ECO:0000313" key="10">
    <source>
        <dbReference type="Proteomes" id="UP001168821"/>
    </source>
</evidence>
<dbReference type="GO" id="GO:0097621">
    <property type="term" value="F:monoamine oxidase activity"/>
    <property type="evidence" value="ECO:0007669"/>
    <property type="project" value="UniProtKB-EC"/>
</dbReference>
<keyword evidence="4 7" id="KW-0560">Oxidoreductase</keyword>
<dbReference type="InterPro" id="IPR036188">
    <property type="entry name" value="FAD/NAD-bd_sf"/>
</dbReference>
<dbReference type="EC" id="1.4.3.-" evidence="7"/>
<gene>
    <name evidence="9" type="ORF">Zmor_022392</name>
</gene>
<evidence type="ECO:0000256" key="4">
    <source>
        <dbReference type="ARBA" id="ARBA00023002"/>
    </source>
</evidence>
<dbReference type="GO" id="GO:0005741">
    <property type="term" value="C:mitochondrial outer membrane"/>
    <property type="evidence" value="ECO:0007669"/>
    <property type="project" value="UniProtKB-SubCell"/>
</dbReference>
<feature type="binding site" evidence="6">
    <location>
        <position position="344"/>
    </location>
    <ligand>
        <name>substrate</name>
    </ligand>
</feature>
<dbReference type="PRINTS" id="PR00757">
    <property type="entry name" value="AMINEOXDASEF"/>
</dbReference>
<evidence type="ECO:0000256" key="7">
    <source>
        <dbReference type="RuleBase" id="RU362067"/>
    </source>
</evidence>